<organism evidence="1 2">
    <name type="scientific">Undibacterium pigrum</name>
    <dbReference type="NCBI Taxonomy" id="401470"/>
    <lineage>
        <taxon>Bacteria</taxon>
        <taxon>Pseudomonadati</taxon>
        <taxon>Pseudomonadota</taxon>
        <taxon>Betaproteobacteria</taxon>
        <taxon>Burkholderiales</taxon>
        <taxon>Oxalobacteraceae</taxon>
        <taxon>Undibacterium</taxon>
    </lineage>
</organism>
<comment type="caution">
    <text evidence="1">The sequence shown here is derived from an EMBL/GenBank/DDBJ whole genome shotgun (WGS) entry which is preliminary data.</text>
</comment>
<reference evidence="1 2" key="1">
    <citation type="submission" date="2018-05" db="EMBL/GenBank/DDBJ databases">
        <title>Genomic Encyclopedia of Type Strains, Phase IV (KMG-IV): sequencing the most valuable type-strain genomes for metagenomic binning, comparative biology and taxonomic classification.</title>
        <authorList>
            <person name="Goeker M."/>
        </authorList>
    </citation>
    <scope>NUCLEOTIDE SEQUENCE [LARGE SCALE GENOMIC DNA]</scope>
    <source>
        <strain evidence="1 2">DSM 19792</strain>
    </source>
</reference>
<dbReference type="EMBL" id="QJKB01000006">
    <property type="protein sequence ID" value="PXX41824.1"/>
    <property type="molecule type" value="Genomic_DNA"/>
</dbReference>
<dbReference type="OrthoDB" id="9806524at2"/>
<gene>
    <name evidence="1" type="ORF">DFR42_1063</name>
</gene>
<dbReference type="AlphaFoldDB" id="A0A318J3Y0"/>
<proteinExistence type="predicted"/>
<sequence length="234" mass="26430">MFQNAQTLDKNLHGSLRFQPAPDFSFARGLTTAPLAPTEIPEAAECYPILFTKSGPLNAIAILGLRERNVFLNDKNEWTDTYVPVHVRRYPFILGRIGDTDEYLLAADMDAPQFNTKEGEPVFTDKAEFNPHFAKVLELLNSYEKNLREGRVILNELETAGVLVAKDLNFREGNEVHLIGGFRIVDREKVLALDDATLARWVRSGLMTLLELHWASFRHLPKVALASSRPDQVQ</sequence>
<dbReference type="InterPro" id="IPR010836">
    <property type="entry name" value="SapC"/>
</dbReference>
<accession>A0A318J3Y0</accession>
<dbReference type="Proteomes" id="UP000247792">
    <property type="component" value="Unassembled WGS sequence"/>
</dbReference>
<evidence type="ECO:0000313" key="1">
    <source>
        <dbReference type="EMBL" id="PXX41824.1"/>
    </source>
</evidence>
<evidence type="ECO:0000313" key="2">
    <source>
        <dbReference type="Proteomes" id="UP000247792"/>
    </source>
</evidence>
<keyword evidence="2" id="KW-1185">Reference proteome</keyword>
<protein>
    <submittedName>
        <fullName evidence="1">SapC protein</fullName>
    </submittedName>
</protein>
<dbReference type="Pfam" id="PF07277">
    <property type="entry name" value="SapC"/>
    <property type="match status" value="1"/>
</dbReference>
<dbReference type="RefSeq" id="WP_110256276.1">
    <property type="nucleotide sequence ID" value="NZ_QJKB01000006.1"/>
</dbReference>
<name>A0A318J3Y0_9BURK</name>